<evidence type="ECO:0000256" key="2">
    <source>
        <dbReference type="ARBA" id="ARBA00022741"/>
    </source>
</evidence>
<dbReference type="PANTHER" id="PTHR48011">
    <property type="entry name" value="CCR4-NOT TRANSCRIPTIONAL COMPLEX SUBUNIT CAF120-RELATED"/>
    <property type="match status" value="1"/>
</dbReference>
<accession>A0ABD3T1C4</accession>
<feature type="domain" description="Protein kinase" evidence="7">
    <location>
        <begin position="3"/>
        <end position="275"/>
    </location>
</feature>
<evidence type="ECO:0000256" key="4">
    <source>
        <dbReference type="ARBA" id="ARBA00022840"/>
    </source>
</evidence>
<dbReference type="InterPro" id="IPR008271">
    <property type="entry name" value="Ser/Thr_kinase_AS"/>
</dbReference>
<dbReference type="SUPFAM" id="SSF56112">
    <property type="entry name" value="Protein kinase-like (PK-like)"/>
    <property type="match status" value="1"/>
</dbReference>
<dbReference type="PROSITE" id="PS00108">
    <property type="entry name" value="PROTEIN_KINASE_ST"/>
    <property type="match status" value="1"/>
</dbReference>
<dbReference type="GO" id="GO:0005524">
    <property type="term" value="F:ATP binding"/>
    <property type="evidence" value="ECO:0007669"/>
    <property type="project" value="UniProtKB-UniRule"/>
</dbReference>
<protein>
    <recommendedName>
        <fullName evidence="7">Protein kinase domain-containing protein</fullName>
    </recommendedName>
</protein>
<dbReference type="InterPro" id="IPR011009">
    <property type="entry name" value="Kinase-like_dom_sf"/>
</dbReference>
<name>A0ABD3T1C4_9LAMI</name>
<keyword evidence="3" id="KW-0418">Kinase</keyword>
<keyword evidence="1" id="KW-0808">Transferase</keyword>
<dbReference type="EMBL" id="JBJXBP010000005">
    <property type="protein sequence ID" value="KAL3830178.1"/>
    <property type="molecule type" value="Genomic_DNA"/>
</dbReference>
<evidence type="ECO:0000313" key="9">
    <source>
        <dbReference type="Proteomes" id="UP001634393"/>
    </source>
</evidence>
<evidence type="ECO:0000313" key="8">
    <source>
        <dbReference type="EMBL" id="KAL3830178.1"/>
    </source>
</evidence>
<evidence type="ECO:0000256" key="3">
    <source>
        <dbReference type="ARBA" id="ARBA00022777"/>
    </source>
</evidence>
<dbReference type="InterPro" id="IPR000719">
    <property type="entry name" value="Prot_kinase_dom"/>
</dbReference>
<reference evidence="8 9" key="1">
    <citation type="submission" date="2024-12" db="EMBL/GenBank/DDBJ databases">
        <title>The unique morphological basis and parallel evolutionary history of personate flowers in Penstemon.</title>
        <authorList>
            <person name="Depatie T.H."/>
            <person name="Wessinger C.A."/>
        </authorList>
    </citation>
    <scope>NUCLEOTIDE SEQUENCE [LARGE SCALE GENOMIC DNA]</scope>
    <source>
        <strain evidence="8">WTNN_2</strain>
        <tissue evidence="8">Leaf</tissue>
    </source>
</reference>
<dbReference type="InterPro" id="IPR052751">
    <property type="entry name" value="Plant_MAPKKK"/>
</dbReference>
<dbReference type="PANTHER" id="PTHR48011:SF18">
    <property type="entry name" value="MITOGEN-ACTIVATED PROTEIN KINASE KINASE KINASE 19-RELATED"/>
    <property type="match status" value="1"/>
</dbReference>
<evidence type="ECO:0000256" key="5">
    <source>
        <dbReference type="PROSITE-ProRule" id="PRU10141"/>
    </source>
</evidence>
<organism evidence="8 9">
    <name type="scientific">Penstemon smallii</name>
    <dbReference type="NCBI Taxonomy" id="265156"/>
    <lineage>
        <taxon>Eukaryota</taxon>
        <taxon>Viridiplantae</taxon>
        <taxon>Streptophyta</taxon>
        <taxon>Embryophyta</taxon>
        <taxon>Tracheophyta</taxon>
        <taxon>Spermatophyta</taxon>
        <taxon>Magnoliopsida</taxon>
        <taxon>eudicotyledons</taxon>
        <taxon>Gunneridae</taxon>
        <taxon>Pentapetalae</taxon>
        <taxon>asterids</taxon>
        <taxon>lamiids</taxon>
        <taxon>Lamiales</taxon>
        <taxon>Plantaginaceae</taxon>
        <taxon>Cheloneae</taxon>
        <taxon>Penstemon</taxon>
    </lineage>
</organism>
<comment type="similarity">
    <text evidence="6">Belongs to the protein kinase superfamily.</text>
</comment>
<keyword evidence="6" id="KW-0723">Serine/threonine-protein kinase</keyword>
<sequence>MGWIRGEVLGRGGFAFVSKAKTNQEGSRRLPPIVAVKSAKISESKSLLKEKELLDQFSACPCILHCFGDDLTIENGEQLYNILLEYASGGCLVDRITSKGLPEHAVKHYAKSMLTALNHIHKLGYVHCDIKPHNVLLVKEGISHDEIAKLADFGSAKQIAKAGVHEQQEDGGFRGTVMYAAPESISRQEYLPESDVWSLGCTILQMLTGKAPWKFDKKDQAKDVLFKIGCANEIPEIPSNKKIISGEAKDFLKKCLVKDPRARWKVDMLLDRPFLKIAAPENCNHHLRHRLSSRLHSMMPHCFHVSNNGVVHA</sequence>
<keyword evidence="9" id="KW-1185">Reference proteome</keyword>
<dbReference type="SMART" id="SM00220">
    <property type="entry name" value="S_TKc"/>
    <property type="match status" value="1"/>
</dbReference>
<feature type="binding site" evidence="5">
    <location>
        <position position="37"/>
    </location>
    <ligand>
        <name>ATP</name>
        <dbReference type="ChEBI" id="CHEBI:30616"/>
    </ligand>
</feature>
<dbReference type="Gene3D" id="1.10.510.10">
    <property type="entry name" value="Transferase(Phosphotransferase) domain 1"/>
    <property type="match status" value="1"/>
</dbReference>
<dbReference type="PROSITE" id="PS50011">
    <property type="entry name" value="PROTEIN_KINASE_DOM"/>
    <property type="match status" value="1"/>
</dbReference>
<evidence type="ECO:0000256" key="1">
    <source>
        <dbReference type="ARBA" id="ARBA00022679"/>
    </source>
</evidence>
<dbReference type="Proteomes" id="UP001634393">
    <property type="component" value="Unassembled WGS sequence"/>
</dbReference>
<dbReference type="InterPro" id="IPR017441">
    <property type="entry name" value="Protein_kinase_ATP_BS"/>
</dbReference>
<proteinExistence type="inferred from homology"/>
<dbReference type="CDD" id="cd06606">
    <property type="entry name" value="STKc_MAPKKK"/>
    <property type="match status" value="1"/>
</dbReference>
<comment type="caution">
    <text evidence="8">The sequence shown here is derived from an EMBL/GenBank/DDBJ whole genome shotgun (WGS) entry which is preliminary data.</text>
</comment>
<dbReference type="PROSITE" id="PS00107">
    <property type="entry name" value="PROTEIN_KINASE_ATP"/>
    <property type="match status" value="1"/>
</dbReference>
<keyword evidence="4 5" id="KW-0067">ATP-binding</keyword>
<dbReference type="GO" id="GO:0004674">
    <property type="term" value="F:protein serine/threonine kinase activity"/>
    <property type="evidence" value="ECO:0007669"/>
    <property type="project" value="UniProtKB-KW"/>
</dbReference>
<evidence type="ECO:0000256" key="6">
    <source>
        <dbReference type="RuleBase" id="RU000304"/>
    </source>
</evidence>
<dbReference type="Pfam" id="PF00069">
    <property type="entry name" value="Pkinase"/>
    <property type="match status" value="1"/>
</dbReference>
<gene>
    <name evidence="8" type="ORF">ACJIZ3_018980</name>
</gene>
<dbReference type="AlphaFoldDB" id="A0ABD3T1C4"/>
<keyword evidence="2 5" id="KW-0547">Nucleotide-binding</keyword>
<evidence type="ECO:0000259" key="7">
    <source>
        <dbReference type="PROSITE" id="PS50011"/>
    </source>
</evidence>